<feature type="transmembrane region" description="Helical" evidence="1">
    <location>
        <begin position="173"/>
        <end position="190"/>
    </location>
</feature>
<evidence type="ECO:0000313" key="3">
    <source>
        <dbReference type="EMBL" id="CDW53562.1"/>
    </source>
</evidence>
<feature type="chain" id="PRO_5001728496" evidence="2">
    <location>
        <begin position="24"/>
        <end position="191"/>
    </location>
</feature>
<organism evidence="3 4">
    <name type="scientific">Trichuris trichiura</name>
    <name type="common">Whipworm</name>
    <name type="synonym">Trichocephalus trichiurus</name>
    <dbReference type="NCBI Taxonomy" id="36087"/>
    <lineage>
        <taxon>Eukaryota</taxon>
        <taxon>Metazoa</taxon>
        <taxon>Ecdysozoa</taxon>
        <taxon>Nematoda</taxon>
        <taxon>Enoplea</taxon>
        <taxon>Dorylaimia</taxon>
        <taxon>Trichinellida</taxon>
        <taxon>Trichuridae</taxon>
        <taxon>Trichuris</taxon>
    </lineage>
</organism>
<name>A0A077YZN0_TRITR</name>
<keyword evidence="1" id="KW-0812">Transmembrane</keyword>
<feature type="signal peptide" evidence="2">
    <location>
        <begin position="1"/>
        <end position="23"/>
    </location>
</feature>
<gene>
    <name evidence="3" type="ORF">TTRE_0000182701</name>
</gene>
<evidence type="ECO:0000256" key="2">
    <source>
        <dbReference type="SAM" id="SignalP"/>
    </source>
</evidence>
<dbReference type="GO" id="GO:0042048">
    <property type="term" value="P:olfactory behavior"/>
    <property type="evidence" value="ECO:0007669"/>
    <property type="project" value="TreeGrafter"/>
</dbReference>
<reference evidence="3" key="1">
    <citation type="submission" date="2014-01" db="EMBL/GenBank/DDBJ databases">
        <authorList>
            <person name="Aslett M."/>
        </authorList>
    </citation>
    <scope>NUCLEOTIDE SEQUENCE</scope>
</reference>
<evidence type="ECO:0000256" key="1">
    <source>
        <dbReference type="SAM" id="Phobius"/>
    </source>
</evidence>
<accession>A0A077YZN0</accession>
<protein>
    <submittedName>
        <fullName evidence="3">Protein odr c protein odr b protein odr a</fullName>
    </submittedName>
</protein>
<keyword evidence="2" id="KW-0732">Signal</keyword>
<dbReference type="InterPro" id="IPR010558">
    <property type="entry name" value="Ly-6-related"/>
</dbReference>
<dbReference type="GO" id="GO:1990834">
    <property type="term" value="P:response to odorant"/>
    <property type="evidence" value="ECO:0007669"/>
    <property type="project" value="TreeGrafter"/>
</dbReference>
<dbReference type="GO" id="GO:0043025">
    <property type="term" value="C:neuronal cell body"/>
    <property type="evidence" value="ECO:0007669"/>
    <property type="project" value="TreeGrafter"/>
</dbReference>
<dbReference type="EMBL" id="HG805859">
    <property type="protein sequence ID" value="CDW53562.1"/>
    <property type="molecule type" value="Genomic_DNA"/>
</dbReference>
<evidence type="ECO:0000313" key="4">
    <source>
        <dbReference type="Proteomes" id="UP000030665"/>
    </source>
</evidence>
<keyword evidence="1" id="KW-0472">Membrane</keyword>
<dbReference type="PANTHER" id="PTHR34722">
    <property type="entry name" value="HOMOLOG OF ODR-2 (TWO)-RELATED"/>
    <property type="match status" value="1"/>
</dbReference>
<sequence>MASNVVEVLSLILFNMTSDSVTSTDAHKWNARPTVECYSCMSTLYENLWYETGLSLLYKKPEVFSSYCDQQMFDHRKLMVKPCPDYCVAIENENVIFGIVRRTYMRGCLSDVINYNVTTVGYLTRRHKCMTVPMRYLFMGTLRSVQNQPVRICVCFNGLCNGATSSSAVDRHFLRLFCVGLALLILLISVI</sequence>
<dbReference type="Pfam" id="PF06579">
    <property type="entry name" value="Ly-6_related"/>
    <property type="match status" value="1"/>
</dbReference>
<dbReference type="Proteomes" id="UP000030665">
    <property type="component" value="Unassembled WGS sequence"/>
</dbReference>
<dbReference type="STRING" id="36087.A0A077YZN0"/>
<keyword evidence="1" id="KW-1133">Transmembrane helix</keyword>
<dbReference type="OrthoDB" id="5918031at2759"/>
<reference evidence="3" key="2">
    <citation type="submission" date="2014-03" db="EMBL/GenBank/DDBJ databases">
        <title>The whipworm genome and dual-species transcriptomics of an intimate host-pathogen interaction.</title>
        <authorList>
            <person name="Foth B.J."/>
            <person name="Tsai I.J."/>
            <person name="Reid A.J."/>
            <person name="Bancroft A.J."/>
            <person name="Nichol S."/>
            <person name="Tracey A."/>
            <person name="Holroyd N."/>
            <person name="Cotton J.A."/>
            <person name="Stanley E.J."/>
            <person name="Zarowiecki M."/>
            <person name="Liu J.Z."/>
            <person name="Huckvale T."/>
            <person name="Cooper P.J."/>
            <person name="Grencis R.K."/>
            <person name="Berriman M."/>
        </authorList>
    </citation>
    <scope>NUCLEOTIDE SEQUENCE [LARGE SCALE GENOMIC DNA]</scope>
</reference>
<dbReference type="AlphaFoldDB" id="A0A077YZN0"/>
<dbReference type="GO" id="GO:0030424">
    <property type="term" value="C:axon"/>
    <property type="evidence" value="ECO:0007669"/>
    <property type="project" value="TreeGrafter"/>
</dbReference>
<proteinExistence type="predicted"/>
<keyword evidence="4" id="KW-1185">Reference proteome</keyword>